<evidence type="ECO:0000313" key="10">
    <source>
        <dbReference type="EMBL" id="ELT96420.1"/>
    </source>
</evidence>
<dbReference type="InterPro" id="IPR014770">
    <property type="entry name" value="Munc13_1"/>
</dbReference>
<dbReference type="PROSITE" id="PS50004">
    <property type="entry name" value="C2"/>
    <property type="match status" value="2"/>
</dbReference>
<dbReference type="InterPro" id="IPR002219">
    <property type="entry name" value="PKC_DAG/PE"/>
</dbReference>
<evidence type="ECO:0000259" key="8">
    <source>
        <dbReference type="PROSITE" id="PS51258"/>
    </source>
</evidence>
<dbReference type="GO" id="GO:0061789">
    <property type="term" value="P:dense core granule priming"/>
    <property type="evidence" value="ECO:0007669"/>
    <property type="project" value="TreeGrafter"/>
</dbReference>
<dbReference type="GO" id="GO:0019992">
    <property type="term" value="F:diacylglycerol binding"/>
    <property type="evidence" value="ECO:0007669"/>
    <property type="project" value="InterPro"/>
</dbReference>
<dbReference type="HOGENOM" id="CLU_001304_2_1_1"/>
<dbReference type="GO" id="GO:0031594">
    <property type="term" value="C:neuromuscular junction"/>
    <property type="evidence" value="ECO:0007669"/>
    <property type="project" value="TreeGrafter"/>
</dbReference>
<dbReference type="InterPro" id="IPR037302">
    <property type="entry name" value="Unc-13_C2B"/>
</dbReference>
<evidence type="ECO:0000256" key="4">
    <source>
        <dbReference type="ARBA" id="ARBA00022833"/>
    </source>
</evidence>
<dbReference type="GO" id="GO:0035249">
    <property type="term" value="P:synaptic transmission, glutamatergic"/>
    <property type="evidence" value="ECO:0007669"/>
    <property type="project" value="TreeGrafter"/>
</dbReference>
<dbReference type="GO" id="GO:0098831">
    <property type="term" value="C:presynaptic active zone cytoplasmic component"/>
    <property type="evidence" value="ECO:0007669"/>
    <property type="project" value="TreeGrafter"/>
</dbReference>
<dbReference type="SMART" id="SM00109">
    <property type="entry name" value="C1"/>
    <property type="match status" value="1"/>
</dbReference>
<dbReference type="OrthoDB" id="5831756at2759"/>
<evidence type="ECO:0000256" key="1">
    <source>
        <dbReference type="ARBA" id="ARBA00022723"/>
    </source>
</evidence>
<feature type="domain" description="MHD1" evidence="8">
    <location>
        <begin position="604"/>
        <end position="747"/>
    </location>
</feature>
<dbReference type="FunFam" id="1.10.357.50:FF:000001">
    <property type="entry name" value="Protein unc-13 homolog B"/>
    <property type="match status" value="1"/>
</dbReference>
<dbReference type="PROSITE" id="PS50081">
    <property type="entry name" value="ZF_DAG_PE_2"/>
    <property type="match status" value="1"/>
</dbReference>
<dbReference type="PANTHER" id="PTHR10480:SF12">
    <property type="entry name" value="UNC-13, ISOFORM E"/>
    <property type="match status" value="1"/>
</dbReference>
<dbReference type="Proteomes" id="UP000014760">
    <property type="component" value="Unassembled WGS sequence"/>
</dbReference>
<dbReference type="GO" id="GO:0043195">
    <property type="term" value="C:terminal bouton"/>
    <property type="evidence" value="ECO:0007669"/>
    <property type="project" value="TreeGrafter"/>
</dbReference>
<accession>R7TZR1</accession>
<feature type="domain" description="MHD2" evidence="9">
    <location>
        <begin position="857"/>
        <end position="1017"/>
    </location>
</feature>
<dbReference type="GO" id="GO:0008270">
    <property type="term" value="F:zinc ion binding"/>
    <property type="evidence" value="ECO:0007669"/>
    <property type="project" value="UniProtKB-KW"/>
</dbReference>
<dbReference type="GO" id="GO:0042734">
    <property type="term" value="C:presynaptic membrane"/>
    <property type="evidence" value="ECO:0007669"/>
    <property type="project" value="TreeGrafter"/>
</dbReference>
<evidence type="ECO:0000259" key="7">
    <source>
        <dbReference type="PROSITE" id="PS50081"/>
    </source>
</evidence>
<reference evidence="12" key="1">
    <citation type="submission" date="2012-12" db="EMBL/GenBank/DDBJ databases">
        <authorList>
            <person name="Hellsten U."/>
            <person name="Grimwood J."/>
            <person name="Chapman J.A."/>
            <person name="Shapiro H."/>
            <person name="Aerts A."/>
            <person name="Otillar R.P."/>
            <person name="Terry A.Y."/>
            <person name="Boore J.L."/>
            <person name="Simakov O."/>
            <person name="Marletaz F."/>
            <person name="Cho S.-J."/>
            <person name="Edsinger-Gonzales E."/>
            <person name="Havlak P."/>
            <person name="Kuo D.-H."/>
            <person name="Larsson T."/>
            <person name="Lv J."/>
            <person name="Arendt D."/>
            <person name="Savage R."/>
            <person name="Osoegawa K."/>
            <person name="de Jong P."/>
            <person name="Lindberg D.R."/>
            <person name="Seaver E.C."/>
            <person name="Weisblat D.A."/>
            <person name="Putnam N.H."/>
            <person name="Grigoriev I.V."/>
            <person name="Rokhsar D.S."/>
        </authorList>
    </citation>
    <scope>NUCLEOTIDE SEQUENCE</scope>
    <source>
        <strain evidence="12">I ESC-2004</strain>
    </source>
</reference>
<dbReference type="GO" id="GO:0017075">
    <property type="term" value="F:syntaxin-1 binding"/>
    <property type="evidence" value="ECO:0007669"/>
    <property type="project" value="TreeGrafter"/>
</dbReference>
<dbReference type="SUPFAM" id="SSF57889">
    <property type="entry name" value="Cysteine-rich domain"/>
    <property type="match status" value="1"/>
</dbReference>
<feature type="domain" description="Phorbol-ester/DAG-type" evidence="7">
    <location>
        <begin position="67"/>
        <end position="117"/>
    </location>
</feature>
<proteinExistence type="predicted"/>
<dbReference type="CDD" id="cd04027">
    <property type="entry name" value="C2B_Munc13"/>
    <property type="match status" value="1"/>
</dbReference>
<dbReference type="PROSITE" id="PS51259">
    <property type="entry name" value="MHD2"/>
    <property type="match status" value="1"/>
</dbReference>
<reference evidence="10 12" key="2">
    <citation type="journal article" date="2013" name="Nature">
        <title>Insights into bilaterian evolution from three spiralian genomes.</title>
        <authorList>
            <person name="Simakov O."/>
            <person name="Marletaz F."/>
            <person name="Cho S.J."/>
            <person name="Edsinger-Gonzales E."/>
            <person name="Havlak P."/>
            <person name="Hellsten U."/>
            <person name="Kuo D.H."/>
            <person name="Larsson T."/>
            <person name="Lv J."/>
            <person name="Arendt D."/>
            <person name="Savage R."/>
            <person name="Osoegawa K."/>
            <person name="de Jong P."/>
            <person name="Grimwood J."/>
            <person name="Chapman J.A."/>
            <person name="Shapiro H."/>
            <person name="Aerts A."/>
            <person name="Otillar R.P."/>
            <person name="Terry A.Y."/>
            <person name="Boore J.L."/>
            <person name="Grigoriev I.V."/>
            <person name="Lindberg D.R."/>
            <person name="Seaver E.C."/>
            <person name="Weisblat D.A."/>
            <person name="Putnam N.H."/>
            <person name="Rokhsar D.S."/>
        </authorList>
    </citation>
    <scope>NUCLEOTIDE SEQUENCE</scope>
    <source>
        <strain evidence="10 12">I ESC-2004</strain>
    </source>
</reference>
<keyword evidence="3" id="KW-0863">Zinc-finger</keyword>
<sequence>MPELKLAQRKSIPLVSDLVSTLAASKRTNGVPSALMARQSLNDDELKMHVYKKTLQALVYPISSTTPHNFVVWSATSPTYCFECEGLLWGLARQGVRCTECGVKTHEKCKDLLNADCLQRAAEKSSKHGAEDKTHNIIMAMKDRMKIRERNKPEIFELIRKVFAVDKKSHVGHMKAVKQSVLDGTSKWSAKLAITVICAQGLIGKDKTGTSDPYVTVQVGKTKKRTKTVPQDLNPVWHEKFYFECHNSSDRIKVRVWDEDDDLKSKLRSKFTRESDDFLGQTIIEVRTLSGEMDVWYNLEKRTDKSAVSGAIRLHISVEIKGEEKVAPYHVQYTCLHENLFHYLCEQAGDQVKLPDAKGDEAWKVYFDEPAQEIVDEFAMRYGIESIYQAMTHFSCLSTKYMCAGSPAVMSTLLANINAFYAHTTASTAVSASDRFAASNFGKEKFVKLLDQLHNSLRIDLSVYRNTFPASDPARLQDLKSTVDLLTSITFFRMKVQELSSPPRASTVVKDCVKACMKSTYQFLFDNCYDLFQREFQTDPSEENSEKEQGPNTKSLDFWHKLVNLIVSVIEEDKNSYTPVLNQFPQELNVGQVSSSMMWSLFSQDVKYALEEHEKERLCRSSEYMNLHFKAKWLYNKYIADVPPCKGEVPEYPLWFEPFVMMWLNENDDVSMEYLHGAYERDKKDTFQKASEHAQFSCSVTDVFTQLNQCFDVIKKLECPHPDVVKRYMKRFSCTIQKVLLAYSDLVRRDFEKYTGKAAVACIMMNNIQQLRVQLEKTFEAMGGEKLDPDAADVLNTLQQTLNNVLDDLSTIFAQSLDAQIRQSIQELGQLLAKVKGVGQVSLNQPSQRNNIQQDCDIILRPLMDFLEGSLTMFAQACDKTVLKRLLKELWKMVIHTLEKTVVLPPLTDPRQILPIPGNAQAKIEDVSRVLLNHVSQMPSKMPTSLLQQDMSKEMEKNLTPKQCAVLELALDMVKQYFHAGGQGLKKTFLDKSPELQSLKYALSLYTQTTDSLIKTFVTSQTSQVNLDVPTGTEESVGEVSIQVDLFTHPGTGEHKVTVKVVAANDLQWQTTSMFRPFIEVNLIGPHLNDKKRKHSTKSKSNNWSPKFNETFHFILGNEDDPDAYELHICAKDYCFAREDRLIGITVLQLRDIVEQGSCACWCPIGKRINLDETGWTILRILSQRTNDEVAKEFVKLKSECRHAELIPS</sequence>
<evidence type="ECO:0000259" key="9">
    <source>
        <dbReference type="PROSITE" id="PS51259"/>
    </source>
</evidence>
<evidence type="ECO:0000256" key="2">
    <source>
        <dbReference type="ARBA" id="ARBA00022737"/>
    </source>
</evidence>
<keyword evidence="4" id="KW-0862">Zinc</keyword>
<keyword evidence="5" id="KW-0106">Calcium</keyword>
<name>R7TZR1_CAPTE</name>
<dbReference type="Pfam" id="PF00168">
    <property type="entry name" value="C2"/>
    <property type="match status" value="2"/>
</dbReference>
<dbReference type="InterPro" id="IPR010439">
    <property type="entry name" value="MUN_dom"/>
</dbReference>
<keyword evidence="12" id="KW-1185">Reference proteome</keyword>
<dbReference type="Gene3D" id="3.30.60.20">
    <property type="match status" value="1"/>
</dbReference>
<dbReference type="GO" id="GO:0005543">
    <property type="term" value="F:phospholipid binding"/>
    <property type="evidence" value="ECO:0007669"/>
    <property type="project" value="InterPro"/>
</dbReference>
<evidence type="ECO:0000256" key="5">
    <source>
        <dbReference type="ARBA" id="ARBA00022837"/>
    </source>
</evidence>
<dbReference type="AlphaFoldDB" id="R7TZR1"/>
<dbReference type="FunFam" id="3.30.60.20:FF:000001">
    <property type="entry name" value="Protein unc-13 homolog B"/>
    <property type="match status" value="1"/>
</dbReference>
<dbReference type="GO" id="GO:0099525">
    <property type="term" value="P:presynaptic dense core vesicle exocytosis"/>
    <property type="evidence" value="ECO:0007669"/>
    <property type="project" value="TreeGrafter"/>
</dbReference>
<dbReference type="PROSITE" id="PS51258">
    <property type="entry name" value="MHD1"/>
    <property type="match status" value="1"/>
</dbReference>
<dbReference type="SUPFAM" id="SSF49562">
    <property type="entry name" value="C2 domain (Calcium/lipid-binding domain, CaLB)"/>
    <property type="match status" value="2"/>
</dbReference>
<dbReference type="PANTHER" id="PTHR10480">
    <property type="entry name" value="PROTEIN UNC-13 HOMOLOG"/>
    <property type="match status" value="1"/>
</dbReference>
<dbReference type="OMA" id="LKDEELX"/>
<dbReference type="PROSITE" id="PS00479">
    <property type="entry name" value="ZF_DAG_PE_1"/>
    <property type="match status" value="1"/>
</dbReference>
<dbReference type="EMBL" id="KB308827">
    <property type="protein sequence ID" value="ELT96420.1"/>
    <property type="molecule type" value="Genomic_DNA"/>
</dbReference>
<feature type="domain" description="C2" evidence="6">
    <location>
        <begin position="1036"/>
        <end position="1163"/>
    </location>
</feature>
<dbReference type="GO" id="GO:0016082">
    <property type="term" value="P:synaptic vesicle priming"/>
    <property type="evidence" value="ECO:0007669"/>
    <property type="project" value="TreeGrafter"/>
</dbReference>
<dbReference type="InterPro" id="IPR046349">
    <property type="entry name" value="C1-like_sf"/>
</dbReference>
<evidence type="ECO:0000313" key="11">
    <source>
        <dbReference type="EnsemblMetazoa" id="CapteP157649"/>
    </source>
</evidence>
<dbReference type="GO" id="GO:0005516">
    <property type="term" value="F:calmodulin binding"/>
    <property type="evidence" value="ECO:0007669"/>
    <property type="project" value="TreeGrafter"/>
</dbReference>
<evidence type="ECO:0008006" key="13">
    <source>
        <dbReference type="Google" id="ProtNLM"/>
    </source>
</evidence>
<dbReference type="GO" id="GO:0005509">
    <property type="term" value="F:calcium ion binding"/>
    <property type="evidence" value="ECO:0007669"/>
    <property type="project" value="InterPro"/>
</dbReference>
<evidence type="ECO:0000259" key="6">
    <source>
        <dbReference type="PROSITE" id="PS50004"/>
    </source>
</evidence>
<feature type="domain" description="C2" evidence="6">
    <location>
        <begin position="173"/>
        <end position="297"/>
    </location>
</feature>
<dbReference type="GO" id="GO:0016081">
    <property type="term" value="P:synaptic vesicle docking"/>
    <property type="evidence" value="ECO:0007669"/>
    <property type="project" value="TreeGrafter"/>
</dbReference>
<dbReference type="FunFam" id="2.60.40.150:FF:000002">
    <property type="entry name" value="Protein unc-13 homolog B"/>
    <property type="match status" value="1"/>
</dbReference>
<dbReference type="InterPro" id="IPR027080">
    <property type="entry name" value="Unc-13"/>
</dbReference>
<dbReference type="Gene3D" id="1.20.58.1100">
    <property type="match status" value="1"/>
</dbReference>
<evidence type="ECO:0000313" key="12">
    <source>
        <dbReference type="Proteomes" id="UP000014760"/>
    </source>
</evidence>
<reference evidence="11" key="3">
    <citation type="submission" date="2015-06" db="UniProtKB">
        <authorList>
            <consortium name="EnsemblMetazoa"/>
        </authorList>
    </citation>
    <scope>IDENTIFICATION</scope>
</reference>
<dbReference type="STRING" id="283909.R7TZR1"/>
<protein>
    <recommendedName>
        <fullName evidence="13">Protein unc-13 homolog B</fullName>
    </recommendedName>
</protein>
<dbReference type="Pfam" id="PF00130">
    <property type="entry name" value="C1_1"/>
    <property type="match status" value="1"/>
</dbReference>
<dbReference type="FunFam" id="2.60.40.150:FF:000014">
    <property type="entry name" value="protein unc-13 homolog B"/>
    <property type="match status" value="1"/>
</dbReference>
<dbReference type="Gene3D" id="1.10.357.50">
    <property type="match status" value="1"/>
</dbReference>
<dbReference type="InterPro" id="IPR000008">
    <property type="entry name" value="C2_dom"/>
</dbReference>
<keyword evidence="1" id="KW-0479">Metal-binding</keyword>
<dbReference type="SMART" id="SM00239">
    <property type="entry name" value="C2"/>
    <property type="match status" value="2"/>
</dbReference>
<dbReference type="InterPro" id="IPR035892">
    <property type="entry name" value="C2_domain_sf"/>
</dbReference>
<dbReference type="GO" id="GO:0030672">
    <property type="term" value="C:synaptic vesicle membrane"/>
    <property type="evidence" value="ECO:0007669"/>
    <property type="project" value="TreeGrafter"/>
</dbReference>
<dbReference type="PRINTS" id="PR00360">
    <property type="entry name" value="C2DOMAIN"/>
</dbReference>
<organism evidence="10">
    <name type="scientific">Capitella teleta</name>
    <name type="common">Polychaete worm</name>
    <dbReference type="NCBI Taxonomy" id="283909"/>
    <lineage>
        <taxon>Eukaryota</taxon>
        <taxon>Metazoa</taxon>
        <taxon>Spiralia</taxon>
        <taxon>Lophotrochozoa</taxon>
        <taxon>Annelida</taxon>
        <taxon>Polychaeta</taxon>
        <taxon>Sedentaria</taxon>
        <taxon>Scolecida</taxon>
        <taxon>Capitellidae</taxon>
        <taxon>Capitella</taxon>
    </lineage>
</organism>
<dbReference type="InterPro" id="IPR014772">
    <property type="entry name" value="Munc13_dom-2"/>
</dbReference>
<evidence type="ECO:0000256" key="3">
    <source>
        <dbReference type="ARBA" id="ARBA00022771"/>
    </source>
</evidence>
<dbReference type="EMBL" id="AMQN01011332">
    <property type="status" value="NOT_ANNOTATED_CDS"/>
    <property type="molecule type" value="Genomic_DNA"/>
</dbReference>
<keyword evidence="2" id="KW-0677">Repeat</keyword>
<gene>
    <name evidence="10" type="ORF">CAPTEDRAFT_157649</name>
</gene>
<dbReference type="CDD" id="cd08395">
    <property type="entry name" value="C2C_Munc13"/>
    <property type="match status" value="1"/>
</dbReference>
<dbReference type="Gene3D" id="2.60.40.150">
    <property type="entry name" value="C2 domain"/>
    <property type="match status" value="2"/>
</dbReference>
<dbReference type="SMART" id="SM01145">
    <property type="entry name" value="DUF1041"/>
    <property type="match status" value="1"/>
</dbReference>
<dbReference type="Pfam" id="PF06292">
    <property type="entry name" value="MUN"/>
    <property type="match status" value="1"/>
</dbReference>
<dbReference type="EnsemblMetazoa" id="CapteT157649">
    <property type="protein sequence ID" value="CapteP157649"/>
    <property type="gene ID" value="CapteG157649"/>
</dbReference>